<accession>A0ABQ4DWZ1</accession>
<dbReference type="SUPFAM" id="SSF51679">
    <property type="entry name" value="Bacterial luciferase-like"/>
    <property type="match status" value="1"/>
</dbReference>
<evidence type="ECO:0000256" key="4">
    <source>
        <dbReference type="ARBA" id="ARBA00023033"/>
    </source>
</evidence>
<keyword evidence="1" id="KW-0285">Flavoprotein</keyword>
<keyword evidence="4 7" id="KW-0503">Monooxygenase</keyword>
<keyword evidence="2" id="KW-0288">FMN</keyword>
<comment type="caution">
    <text evidence="7">The sequence shown here is derived from an EMBL/GenBank/DDBJ whole genome shotgun (WGS) entry which is preliminary data.</text>
</comment>
<keyword evidence="8" id="KW-1185">Reference proteome</keyword>
<feature type="region of interest" description="Disordered" evidence="5">
    <location>
        <begin position="380"/>
        <end position="443"/>
    </location>
</feature>
<evidence type="ECO:0000259" key="6">
    <source>
        <dbReference type="Pfam" id="PF00296"/>
    </source>
</evidence>
<dbReference type="Gene3D" id="3.20.20.30">
    <property type="entry name" value="Luciferase-like domain"/>
    <property type="match status" value="1"/>
</dbReference>
<evidence type="ECO:0000256" key="3">
    <source>
        <dbReference type="ARBA" id="ARBA00023002"/>
    </source>
</evidence>
<protein>
    <submittedName>
        <fullName evidence="7">Alkanesulfonate monooxygenase</fullName>
    </submittedName>
</protein>
<reference evidence="7 8" key="1">
    <citation type="submission" date="2021-01" db="EMBL/GenBank/DDBJ databases">
        <title>Whole genome shotgun sequence of Plantactinospora endophytica NBRC 110450.</title>
        <authorList>
            <person name="Komaki H."/>
            <person name="Tamura T."/>
        </authorList>
    </citation>
    <scope>NUCLEOTIDE SEQUENCE [LARGE SCALE GENOMIC DNA]</scope>
    <source>
        <strain evidence="7 8">NBRC 110450</strain>
    </source>
</reference>
<evidence type="ECO:0000313" key="8">
    <source>
        <dbReference type="Proteomes" id="UP000646749"/>
    </source>
</evidence>
<evidence type="ECO:0000313" key="7">
    <source>
        <dbReference type="EMBL" id="GIG86983.1"/>
    </source>
</evidence>
<feature type="compositionally biased region" description="Gly residues" evidence="5">
    <location>
        <begin position="401"/>
        <end position="415"/>
    </location>
</feature>
<dbReference type="PANTHER" id="PTHR42847">
    <property type="entry name" value="ALKANESULFONATE MONOOXYGENASE"/>
    <property type="match status" value="1"/>
</dbReference>
<dbReference type="InterPro" id="IPR011251">
    <property type="entry name" value="Luciferase-like_dom"/>
</dbReference>
<evidence type="ECO:0000256" key="1">
    <source>
        <dbReference type="ARBA" id="ARBA00022630"/>
    </source>
</evidence>
<dbReference type="InterPro" id="IPR050172">
    <property type="entry name" value="SsuD_RutA_monooxygenase"/>
</dbReference>
<dbReference type="Pfam" id="PF00296">
    <property type="entry name" value="Bac_luciferase"/>
    <property type="match status" value="1"/>
</dbReference>
<sequence>MTLTFHWFLPTYGDSRDIVGGGHGLPPGTAGGARPATVAYLGQIARTAEQLGFVGALTPTGAWCEDAWLATAMLTEVTERLKFLVAFRPGLTSPTLAAQMASTFQRLSHGRLLLNVVTGGESHEQRGYGDFLDKDARYARADEFLHVVRALWRGETVSHAGEHLRVEQARLNRLPDPAPPIYFGGSSKAAGPVAVRHSDVYLTWGEPPAQVAEKLAWIRGLAADAGRELRFGIRLHVIARDTAEAAWAQAQRLLDGIADADVAAVQAGLGRSESEGQRRMLELHGGSRDRLEVSPNLWAGVGLVRGGAGTALVGSHTEVADRIAEYHALGITEFILSGHPHLEEAYWVGEGVLPILRRRGLWRHPSGEAPAPATEIPFAASTADGGTATPSGTESASGTGTPNGTGTASGGGTPNGAGTASDGGTPNGAGTTDGIGIPNRVGR</sequence>
<gene>
    <name evidence="7" type="ORF">Pen02_19190</name>
</gene>
<dbReference type="CDD" id="cd01094">
    <property type="entry name" value="Alkanesulfonate_monoxygenase"/>
    <property type="match status" value="1"/>
</dbReference>
<evidence type="ECO:0000256" key="2">
    <source>
        <dbReference type="ARBA" id="ARBA00022643"/>
    </source>
</evidence>
<evidence type="ECO:0000256" key="5">
    <source>
        <dbReference type="SAM" id="MobiDB-lite"/>
    </source>
</evidence>
<proteinExistence type="predicted"/>
<keyword evidence="3" id="KW-0560">Oxidoreductase</keyword>
<name>A0ABQ4DWZ1_9ACTN</name>
<dbReference type="PANTHER" id="PTHR42847:SF4">
    <property type="entry name" value="ALKANESULFONATE MONOOXYGENASE-RELATED"/>
    <property type="match status" value="1"/>
</dbReference>
<dbReference type="Proteomes" id="UP000646749">
    <property type="component" value="Unassembled WGS sequence"/>
</dbReference>
<feature type="domain" description="Luciferase-like" evidence="6">
    <location>
        <begin position="28"/>
        <end position="332"/>
    </location>
</feature>
<dbReference type="EMBL" id="BONW01000008">
    <property type="protein sequence ID" value="GIG86983.1"/>
    <property type="molecule type" value="Genomic_DNA"/>
</dbReference>
<dbReference type="RefSeq" id="WP_203865581.1">
    <property type="nucleotide sequence ID" value="NZ_BONW01000008.1"/>
</dbReference>
<feature type="compositionally biased region" description="Polar residues" evidence="5">
    <location>
        <begin position="388"/>
        <end position="400"/>
    </location>
</feature>
<organism evidence="7 8">
    <name type="scientific">Plantactinospora endophytica</name>
    <dbReference type="NCBI Taxonomy" id="673535"/>
    <lineage>
        <taxon>Bacteria</taxon>
        <taxon>Bacillati</taxon>
        <taxon>Actinomycetota</taxon>
        <taxon>Actinomycetes</taxon>
        <taxon>Micromonosporales</taxon>
        <taxon>Micromonosporaceae</taxon>
        <taxon>Plantactinospora</taxon>
    </lineage>
</organism>
<dbReference type="InterPro" id="IPR036661">
    <property type="entry name" value="Luciferase-like_sf"/>
</dbReference>
<dbReference type="GO" id="GO:0004497">
    <property type="term" value="F:monooxygenase activity"/>
    <property type="evidence" value="ECO:0007669"/>
    <property type="project" value="UniProtKB-KW"/>
</dbReference>